<gene>
    <name evidence="2" type="ORF">M4438_36560</name>
</gene>
<dbReference type="RefSeq" id="WP_249493493.1">
    <property type="nucleotide sequence ID" value="NZ_JAMCCK010000103.1"/>
</dbReference>
<organism evidence="2 3">
    <name type="scientific">Streptomyces lavenduligriseus</name>
    <dbReference type="NCBI Taxonomy" id="67315"/>
    <lineage>
        <taxon>Bacteria</taxon>
        <taxon>Bacillati</taxon>
        <taxon>Actinomycetota</taxon>
        <taxon>Actinomycetes</taxon>
        <taxon>Kitasatosporales</taxon>
        <taxon>Streptomycetaceae</taxon>
        <taxon>Streptomyces</taxon>
    </lineage>
</organism>
<dbReference type="EMBL" id="JAMCCK010000103">
    <property type="protein sequence ID" value="MCL3998941.1"/>
    <property type="molecule type" value="Genomic_DNA"/>
</dbReference>
<comment type="caution">
    <text evidence="2">The sequence shown here is derived from an EMBL/GenBank/DDBJ whole genome shotgun (WGS) entry which is preliminary data.</text>
</comment>
<protein>
    <submittedName>
        <fullName evidence="2">Uncharacterized protein</fullName>
    </submittedName>
</protein>
<feature type="region of interest" description="Disordered" evidence="1">
    <location>
        <begin position="63"/>
        <end position="82"/>
    </location>
</feature>
<accession>A0ABT0P697</accession>
<evidence type="ECO:0000256" key="1">
    <source>
        <dbReference type="SAM" id="MobiDB-lite"/>
    </source>
</evidence>
<evidence type="ECO:0000313" key="3">
    <source>
        <dbReference type="Proteomes" id="UP001202052"/>
    </source>
</evidence>
<reference evidence="2 3" key="1">
    <citation type="submission" date="2022-05" db="EMBL/GenBank/DDBJ databases">
        <title>Genome Resource of Streptomyces lavenduligriseus GA1-1, a Strain with Broad-Spectrum Antifungal Activity against Phytopathogenic Fungi.</title>
        <authorList>
            <person name="Qi D."/>
        </authorList>
    </citation>
    <scope>NUCLEOTIDE SEQUENCE [LARGE SCALE GENOMIC DNA]</scope>
    <source>
        <strain evidence="2 3">GA1-1</strain>
    </source>
</reference>
<dbReference type="Proteomes" id="UP001202052">
    <property type="component" value="Unassembled WGS sequence"/>
</dbReference>
<proteinExistence type="predicted"/>
<sequence length="174" mass="19517">MRIESVQEDQRQAWALTRRGHGEAKKLLEPKGIRVSALREEKHDPVTGRPLGTGVLRVGPAAPEECGRAHRGPGPLPAERDRVRRPREALWRRSYPPTGREGLVPFAFVFADTTTAKVANTEAGRRYWAPRRYETYYQEAITAKDYSQAVPVVSSFMHEMAAVNSRCCEAFGLA</sequence>
<evidence type="ECO:0000313" key="2">
    <source>
        <dbReference type="EMBL" id="MCL3998941.1"/>
    </source>
</evidence>
<keyword evidence="3" id="KW-1185">Reference proteome</keyword>
<name>A0ABT0P697_9ACTN</name>